<comment type="caution">
    <text evidence="2">The sequence shown here is derived from an EMBL/GenBank/DDBJ whole genome shotgun (WGS) entry which is preliminary data.</text>
</comment>
<sequence>MPPALKPLPLTRTTLNGEKECAPYNPSPPPPITLTPPLPCFTPTSLGFLYTSTLICSHRSYDLSTALTLLLSASYSALPTLYAEISARITTETVHGLFHATLPFTAYEELARGAWRAGGCTCPQVRRPGAPHPRVCPARRGQGRRRRAREPARARGVVRDGGGARKNFPPRDDESALGLRTP</sequence>
<proteinExistence type="predicted"/>
<evidence type="ECO:0000313" key="3">
    <source>
        <dbReference type="Proteomes" id="UP001362999"/>
    </source>
</evidence>
<dbReference type="EMBL" id="JAWWNJ010000234">
    <property type="protein sequence ID" value="KAK6969071.1"/>
    <property type="molecule type" value="Genomic_DNA"/>
</dbReference>
<feature type="region of interest" description="Disordered" evidence="1">
    <location>
        <begin position="129"/>
        <end position="182"/>
    </location>
</feature>
<protein>
    <submittedName>
        <fullName evidence="2">Uncharacterized protein</fullName>
    </submittedName>
</protein>
<name>A0AAV9Z2J9_9AGAR</name>
<evidence type="ECO:0000256" key="1">
    <source>
        <dbReference type="SAM" id="MobiDB-lite"/>
    </source>
</evidence>
<dbReference type="AlphaFoldDB" id="A0AAV9Z2J9"/>
<organism evidence="2 3">
    <name type="scientific">Favolaschia claudopus</name>
    <dbReference type="NCBI Taxonomy" id="2862362"/>
    <lineage>
        <taxon>Eukaryota</taxon>
        <taxon>Fungi</taxon>
        <taxon>Dikarya</taxon>
        <taxon>Basidiomycota</taxon>
        <taxon>Agaricomycotina</taxon>
        <taxon>Agaricomycetes</taxon>
        <taxon>Agaricomycetidae</taxon>
        <taxon>Agaricales</taxon>
        <taxon>Marasmiineae</taxon>
        <taxon>Mycenaceae</taxon>
        <taxon>Favolaschia</taxon>
    </lineage>
</organism>
<keyword evidence="3" id="KW-1185">Reference proteome</keyword>
<dbReference type="Proteomes" id="UP001362999">
    <property type="component" value="Unassembled WGS sequence"/>
</dbReference>
<accession>A0AAV9Z2J9</accession>
<gene>
    <name evidence="2" type="ORF">R3P38DRAFT_3298808</name>
</gene>
<reference evidence="2 3" key="1">
    <citation type="journal article" date="2024" name="J Genomics">
        <title>Draft genome sequencing and assembly of Favolaschia claudopus CIRM-BRFM 2984 isolated from oak limbs.</title>
        <authorList>
            <person name="Navarro D."/>
            <person name="Drula E."/>
            <person name="Chaduli D."/>
            <person name="Cazenave R."/>
            <person name="Ahrendt S."/>
            <person name="Wang J."/>
            <person name="Lipzen A."/>
            <person name="Daum C."/>
            <person name="Barry K."/>
            <person name="Grigoriev I.V."/>
            <person name="Favel A."/>
            <person name="Rosso M.N."/>
            <person name="Martin F."/>
        </authorList>
    </citation>
    <scope>NUCLEOTIDE SEQUENCE [LARGE SCALE GENOMIC DNA]</scope>
    <source>
        <strain evidence="2 3">CIRM-BRFM 2984</strain>
    </source>
</reference>
<evidence type="ECO:0000313" key="2">
    <source>
        <dbReference type="EMBL" id="KAK6969071.1"/>
    </source>
</evidence>